<dbReference type="STRING" id="213810.RUM_15960"/>
<dbReference type="AlphaFoldDB" id="D4LDI9"/>
<dbReference type="Gene3D" id="1.10.1330.10">
    <property type="entry name" value="Dockerin domain"/>
    <property type="match status" value="1"/>
</dbReference>
<dbReference type="PATRIC" id="fig|213810.4.peg.1495"/>
<keyword evidence="6 8" id="KW-0326">Glycosidase</keyword>
<dbReference type="Gene3D" id="1.50.10.10">
    <property type="match status" value="1"/>
</dbReference>
<dbReference type="InterPro" id="IPR003305">
    <property type="entry name" value="CenC_carb-bd"/>
</dbReference>
<keyword evidence="4 9" id="KW-0136">Cellulose degradation</keyword>
<accession>D4LDI9</accession>
<feature type="region of interest" description="Disordered" evidence="10">
    <location>
        <begin position="868"/>
        <end position="888"/>
    </location>
</feature>
<reference evidence="12" key="2">
    <citation type="submission" date="2010-03" db="EMBL/GenBank/DDBJ databases">
        <authorList>
            <person name="Pajon A."/>
        </authorList>
    </citation>
    <scope>NUCLEOTIDE SEQUENCE</scope>
    <source>
        <strain evidence="12">Type strain: 18P13</strain>
    </source>
</reference>
<dbReference type="InterPro" id="IPR002105">
    <property type="entry name" value="Dockerin_1_rpt"/>
</dbReference>
<dbReference type="Gene3D" id="2.60.40.10">
    <property type="entry name" value="Immunoglobulins"/>
    <property type="match status" value="1"/>
</dbReference>
<keyword evidence="3 8" id="KW-0378">Hydrolase</keyword>
<dbReference type="GO" id="GO:0008810">
    <property type="term" value="F:cellulase activity"/>
    <property type="evidence" value="ECO:0007669"/>
    <property type="project" value="UniProtKB-EC"/>
</dbReference>
<feature type="chain" id="PRO_5039756179" description="Endoglucanase" evidence="9">
    <location>
        <begin position="38"/>
        <end position="963"/>
    </location>
</feature>
<dbReference type="PROSITE" id="PS00018">
    <property type="entry name" value="EF_HAND_1"/>
    <property type="match status" value="1"/>
</dbReference>
<dbReference type="CDD" id="cd02850">
    <property type="entry name" value="E_set_Cellulase_N"/>
    <property type="match status" value="1"/>
</dbReference>
<evidence type="ECO:0000256" key="1">
    <source>
        <dbReference type="ARBA" id="ARBA00007072"/>
    </source>
</evidence>
<dbReference type="PROSITE" id="PS00698">
    <property type="entry name" value="GH9_3"/>
    <property type="match status" value="1"/>
</dbReference>
<dbReference type="InterPro" id="IPR014756">
    <property type="entry name" value="Ig_E-set"/>
</dbReference>
<dbReference type="SUPFAM" id="SSF81296">
    <property type="entry name" value="E set domains"/>
    <property type="match status" value="1"/>
</dbReference>
<proteinExistence type="inferred from homology"/>
<dbReference type="Pfam" id="PF00759">
    <property type="entry name" value="Glyco_hydro_9"/>
    <property type="match status" value="1"/>
</dbReference>
<evidence type="ECO:0000256" key="2">
    <source>
        <dbReference type="ARBA" id="ARBA00022729"/>
    </source>
</evidence>
<comment type="catalytic activity">
    <reaction evidence="9">
        <text>Endohydrolysis of (1-&gt;4)-beta-D-glucosidic linkages in cellulose, lichenin and cereal beta-D-glucans.</text>
        <dbReference type="EC" id="3.2.1.4"/>
    </reaction>
</comment>
<keyword evidence="7 8" id="KW-0624">Polysaccharide degradation</keyword>
<keyword evidence="5 8" id="KW-0119">Carbohydrate metabolism</keyword>
<dbReference type="CDD" id="cd14256">
    <property type="entry name" value="Dockerin_I"/>
    <property type="match status" value="1"/>
</dbReference>
<gene>
    <name evidence="12" type="ordered locus">RUM_15960</name>
</gene>
<dbReference type="Pfam" id="PF02018">
    <property type="entry name" value="CBM_4_9"/>
    <property type="match status" value="1"/>
</dbReference>
<evidence type="ECO:0000256" key="10">
    <source>
        <dbReference type="SAM" id="MobiDB-lite"/>
    </source>
</evidence>
<dbReference type="Pfam" id="PF02927">
    <property type="entry name" value="CelD_N"/>
    <property type="match status" value="1"/>
</dbReference>
<dbReference type="SUPFAM" id="SSF48208">
    <property type="entry name" value="Six-hairpin glycosidases"/>
    <property type="match status" value="1"/>
</dbReference>
<feature type="active site" evidence="8">
    <location>
        <position position="833"/>
    </location>
</feature>
<keyword evidence="2 9" id="KW-0732">Signal</keyword>
<evidence type="ECO:0000256" key="7">
    <source>
        <dbReference type="ARBA" id="ARBA00023326"/>
    </source>
</evidence>
<dbReference type="HOGENOM" id="CLU_006010_0_0_9"/>
<sequence>MLKKKIGKIVTASAVTACVLVNATAAMLPSMSMVAFAGQELGQLDFNEGVGLPWHICESGPGKLKFDIDGGTYNIEIVEPGGAAKGGESRWDCQFRHRGLILEAGHTYEVKAEVTADHDGQIYTKIGDSGSPYREPWHNGYGNGQGGGDEWNCMKVTANKTLTINSTFTCTENIEVGEWAWQFGGAGEHQSTDCFPAGTKLKFDNMSLIDKTDDKTDYDVLHPKKDVPEGQVRVNQVGYFSTLQKQATAVVENGTAAQKFSLLDASGKEVYTGTSSETRYDDDSQQYIQVLDFSDFTTAGTYTISCGGKGSYSFKIGNDVYDGILTDAVNYFYQNRSGIDLEEKYITSTGMNESKSDLVHVAGHVPDTAYIQSKWVKSYKADGSDVDKSSGTLNGQGGWYDAGDHGKYVVNGGISVWTLNNMYERVLDSDNNSKESKWADNSGTVVIPENGNKIPDILDETKIEMDWMMEMIVPSGYKMTYDASKYGGADTGKYENMVFHKLHDHKWTGLGVRPNDYAEEWGTIRIVKPPSTAATLNFVATAAQTARLWKDIDSTYADKLLKQAKLSYAAAKANPELYAPLDQAIGGGAYGDTNVKDDFYWAACELYATTQDATYLTDMKGYADCFKLTTSLEGGENTGSFGSFNWGNTAGLGTLTLYLNRDVLDAADAKTVSDSITVAADTYVAKEEEQGYGIPYRTTTFTDAINLGYDENGNLIEVDGYEWGSNSFVVNNAIVMAYAYDITKDAKYIDGVSTAMDYVFGRNAMDFSYVTGYGTYHCENPHHRFWSHELDSSFPYAPSGVMSGGANSGIQDPYVRGMGYKLGTLAPQLCYIDSVEAWSVNEVTINWNSPFAWVVSFLEDEAPLVDRDTPATTAKTTEGGTTSTTTSTGTALYGDVDCNGKIEINDIVLLSRYVAQDATAKAPTAQGLINADCEYNGSIDAGDITAIARYLAHLCEASELGPQ</sequence>
<dbReference type="InterPro" id="IPR001701">
    <property type="entry name" value="Glyco_hydro_9"/>
</dbReference>
<dbReference type="Pfam" id="PF00404">
    <property type="entry name" value="Dockerin_1"/>
    <property type="match status" value="1"/>
</dbReference>
<feature type="signal peptide" evidence="9">
    <location>
        <begin position="1"/>
        <end position="37"/>
    </location>
</feature>
<comment type="similarity">
    <text evidence="1 8 9">Belongs to the glycosyl hydrolase 9 (cellulase E) family.</text>
</comment>
<dbReference type="KEGG" id="rch:RUM_15960"/>
<dbReference type="InterPro" id="IPR033126">
    <property type="entry name" value="Glyco_hydro_9_Asp/Glu_AS"/>
</dbReference>
<dbReference type="Gene3D" id="2.60.120.260">
    <property type="entry name" value="Galactose-binding domain-like"/>
    <property type="match status" value="1"/>
</dbReference>
<organism evidence="12 13">
    <name type="scientific">Ruminococcus champanellensis (strain DSM 18848 / JCM 17042 / KCTC 15320 / 18P13)</name>
    <dbReference type="NCBI Taxonomy" id="213810"/>
    <lineage>
        <taxon>Bacteria</taxon>
        <taxon>Bacillati</taxon>
        <taxon>Bacillota</taxon>
        <taxon>Clostridia</taxon>
        <taxon>Eubacteriales</taxon>
        <taxon>Oscillospiraceae</taxon>
        <taxon>Ruminococcus</taxon>
    </lineage>
</organism>
<dbReference type="CAZy" id="CBM4">
    <property type="family name" value="Carbohydrate-Binding Module Family 4"/>
</dbReference>
<evidence type="ECO:0000256" key="6">
    <source>
        <dbReference type="ARBA" id="ARBA00023295"/>
    </source>
</evidence>
<dbReference type="InterPro" id="IPR036439">
    <property type="entry name" value="Dockerin_dom_sf"/>
</dbReference>
<dbReference type="EMBL" id="FP929052">
    <property type="protein sequence ID" value="CBL17684.1"/>
    <property type="molecule type" value="Genomic_DNA"/>
</dbReference>
<dbReference type="SUPFAM" id="SSF63446">
    <property type="entry name" value="Type I dockerin domain"/>
    <property type="match status" value="1"/>
</dbReference>
<evidence type="ECO:0000256" key="9">
    <source>
        <dbReference type="RuleBase" id="RU361166"/>
    </source>
</evidence>
<dbReference type="InterPro" id="IPR008928">
    <property type="entry name" value="6-hairpin_glycosidase_sf"/>
</dbReference>
<feature type="active site" evidence="8">
    <location>
        <position position="842"/>
    </location>
</feature>
<feature type="domain" description="Dockerin" evidence="11">
    <location>
        <begin position="889"/>
        <end position="960"/>
    </location>
</feature>
<dbReference type="EC" id="3.2.1.4" evidence="9"/>
<feature type="compositionally biased region" description="Low complexity" evidence="10">
    <location>
        <begin position="870"/>
        <end position="888"/>
    </location>
</feature>
<evidence type="ECO:0000256" key="5">
    <source>
        <dbReference type="ARBA" id="ARBA00023277"/>
    </source>
</evidence>
<evidence type="ECO:0000256" key="4">
    <source>
        <dbReference type="ARBA" id="ARBA00023001"/>
    </source>
</evidence>
<protein>
    <recommendedName>
        <fullName evidence="9">Endoglucanase</fullName>
        <ecNumber evidence="9">3.2.1.4</ecNumber>
    </recommendedName>
</protein>
<dbReference type="GeneID" id="83156309"/>
<dbReference type="RefSeq" id="WP_015558590.1">
    <property type="nucleotide sequence ID" value="NC_021039.1"/>
</dbReference>
<dbReference type="InterPro" id="IPR004197">
    <property type="entry name" value="Cellulase_Ig-like"/>
</dbReference>
<dbReference type="PROSITE" id="PS51766">
    <property type="entry name" value="DOCKERIN"/>
    <property type="match status" value="1"/>
</dbReference>
<dbReference type="InterPro" id="IPR013783">
    <property type="entry name" value="Ig-like_fold"/>
</dbReference>
<keyword evidence="13" id="KW-1185">Reference proteome</keyword>
<evidence type="ECO:0000256" key="8">
    <source>
        <dbReference type="PROSITE-ProRule" id="PRU10060"/>
    </source>
</evidence>
<name>D4LDI9_RUMC1</name>
<dbReference type="SUPFAM" id="SSF49785">
    <property type="entry name" value="Galactose-binding domain-like"/>
    <property type="match status" value="1"/>
</dbReference>
<dbReference type="PANTHER" id="PTHR22298">
    <property type="entry name" value="ENDO-1,4-BETA-GLUCANASE"/>
    <property type="match status" value="1"/>
</dbReference>
<dbReference type="Proteomes" id="UP000007054">
    <property type="component" value="Chromosome"/>
</dbReference>
<evidence type="ECO:0000259" key="11">
    <source>
        <dbReference type="PROSITE" id="PS51766"/>
    </source>
</evidence>
<dbReference type="InterPro" id="IPR016134">
    <property type="entry name" value="Dockerin_dom"/>
</dbReference>
<dbReference type="CAZy" id="GH9">
    <property type="family name" value="Glycoside Hydrolase Family 9"/>
</dbReference>
<dbReference type="InterPro" id="IPR008979">
    <property type="entry name" value="Galactose-bd-like_sf"/>
</dbReference>
<evidence type="ECO:0000313" key="12">
    <source>
        <dbReference type="EMBL" id="CBL17684.1"/>
    </source>
</evidence>
<dbReference type="GO" id="GO:0030245">
    <property type="term" value="P:cellulose catabolic process"/>
    <property type="evidence" value="ECO:0007669"/>
    <property type="project" value="UniProtKB-KW"/>
</dbReference>
<reference evidence="12" key="1">
    <citation type="submission" date="2010-03" db="EMBL/GenBank/DDBJ databases">
        <title>The genome sequence of Ruminococcus sp. 18P13.</title>
        <authorList>
            <consortium name="metaHIT consortium -- http://www.metahit.eu/"/>
            <person name="Pajon A."/>
            <person name="Turner K."/>
            <person name="Parkhill J."/>
            <person name="Bernalier A."/>
        </authorList>
    </citation>
    <scope>NUCLEOTIDE SEQUENCE [LARGE SCALE GENOMIC DNA]</scope>
    <source>
        <strain evidence="12">Type strain: 18P13</strain>
    </source>
</reference>
<evidence type="ECO:0000256" key="3">
    <source>
        <dbReference type="ARBA" id="ARBA00022801"/>
    </source>
</evidence>
<evidence type="ECO:0000313" key="13">
    <source>
        <dbReference type="Proteomes" id="UP000007054"/>
    </source>
</evidence>
<dbReference type="InterPro" id="IPR018247">
    <property type="entry name" value="EF_Hand_1_Ca_BS"/>
</dbReference>
<dbReference type="InterPro" id="IPR012341">
    <property type="entry name" value="6hp_glycosidase-like_sf"/>
</dbReference>